<dbReference type="Pfam" id="PF00571">
    <property type="entry name" value="CBS"/>
    <property type="match status" value="6"/>
</dbReference>
<dbReference type="Gene3D" id="3.90.1280.20">
    <property type="match status" value="1"/>
</dbReference>
<dbReference type="SUPFAM" id="SSF54631">
    <property type="entry name" value="CBS-domain pair"/>
    <property type="match status" value="4"/>
</dbReference>
<dbReference type="Gene3D" id="3.10.580.10">
    <property type="entry name" value="CBS-domain"/>
    <property type="match status" value="4"/>
</dbReference>
<dbReference type="EMBL" id="CP013011">
    <property type="protein sequence ID" value="ALL00795.1"/>
    <property type="molecule type" value="Genomic_DNA"/>
</dbReference>
<feature type="domain" description="CBS" evidence="3">
    <location>
        <begin position="7"/>
        <end position="68"/>
    </location>
</feature>
<dbReference type="GeneID" id="26099083"/>
<dbReference type="Proteomes" id="UP000058613">
    <property type="component" value="Chromosome"/>
</dbReference>
<dbReference type="InterPro" id="IPR000644">
    <property type="entry name" value="CBS_dom"/>
</dbReference>
<protein>
    <recommendedName>
        <fullName evidence="3">CBS domain-containing protein</fullName>
    </recommendedName>
</protein>
<evidence type="ECO:0000313" key="4">
    <source>
        <dbReference type="EMBL" id="ALL00795.1"/>
    </source>
</evidence>
<feature type="domain" description="CBS" evidence="3">
    <location>
        <begin position="395"/>
        <end position="455"/>
    </location>
</feature>
<feature type="domain" description="CBS" evidence="3">
    <location>
        <begin position="215"/>
        <end position="272"/>
    </location>
</feature>
<evidence type="ECO:0000256" key="2">
    <source>
        <dbReference type="PROSITE-ProRule" id="PRU00703"/>
    </source>
</evidence>
<dbReference type="SMART" id="SM00116">
    <property type="entry name" value="CBS"/>
    <property type="match status" value="7"/>
</dbReference>
<dbReference type="InterPro" id="IPR051257">
    <property type="entry name" value="Diverse_CBS-Domain"/>
</dbReference>
<dbReference type="CDD" id="cd02205">
    <property type="entry name" value="CBS_pair_SF"/>
    <property type="match status" value="6"/>
</dbReference>
<evidence type="ECO:0000256" key="1">
    <source>
        <dbReference type="ARBA" id="ARBA00023122"/>
    </source>
</evidence>
<dbReference type="OrthoDB" id="8919at2157"/>
<sequence length="630" mass="70778">MKVWEVARKPRVIVGPDTPATVVRALLRDNEEPIAVVVDNEKNMKFQGYVTWREVIQITSHYSNLRAKDVALDWPVAYKEDDLEEVVKRMEEEKVYAVPVLDSKDNPVVVGVVSIADIVRALMAAGYEPIAETVAEVMTTEKLEEYITTQEERVNRVWSDLVYHGKLGKVVVRSKEEPIPVGIISLREFVETGRWFFHRESERGLKTVARVRTIMLRGAPVATPETPIQYAAKIMAENDFPILPVIDEETGKLVGVLTIYDVVRAYLEGAKPGRAKPVKKAALPIEVKPEERVTYATAETVLQQVLVAKPQVEALIGLSAADIARPELPAVTVNDTVEHARRMMLRYRTNYLLVVDEKGEIVGVVSKWSMLRAIGLKGPIWKRRVHDRYFIDYVMDTEIPRVKADDSIEQVALKMTEAKAEVAIVVDDEGRPVGFITKDDLVDAYAKLQAGRAKVENVMTPGRIGIVHPHHSLYHAVKKMQTFYLDALTVYDGSKIIGVVSANRLPFVAYEDAVTGIKSRRLVWVRKLVRGAAKKGRYVKVTPLLVMDATVPLRDVYVKTSDDVVKAIELMREYNVDGIPVVDEEGRVAGVVTKTDIVRELARTARLRIERGETVKIEKKEKPEAKPKAQ</sequence>
<dbReference type="PANTHER" id="PTHR43080">
    <property type="entry name" value="CBS DOMAIN-CONTAINING PROTEIN CBSX3, MITOCHONDRIAL"/>
    <property type="match status" value="1"/>
</dbReference>
<dbReference type="AlphaFoldDB" id="A0A0P0N3A1"/>
<evidence type="ECO:0000313" key="5">
    <source>
        <dbReference type="Proteomes" id="UP000058613"/>
    </source>
</evidence>
<dbReference type="InterPro" id="IPR046342">
    <property type="entry name" value="CBS_dom_sf"/>
</dbReference>
<dbReference type="PANTHER" id="PTHR43080:SF29">
    <property type="entry name" value="OS02G0818000 PROTEIN"/>
    <property type="match status" value="1"/>
</dbReference>
<keyword evidence="1 2" id="KW-0129">CBS domain</keyword>
<organism evidence="4 5">
    <name type="scientific">Pyrodictium delaneyi</name>
    <dbReference type="NCBI Taxonomy" id="1273541"/>
    <lineage>
        <taxon>Archaea</taxon>
        <taxon>Thermoproteota</taxon>
        <taxon>Thermoprotei</taxon>
        <taxon>Desulfurococcales</taxon>
        <taxon>Pyrodictiaceae</taxon>
        <taxon>Pyrodictium</taxon>
    </lineage>
</organism>
<name>A0A0P0N3A1_9CREN</name>
<dbReference type="STRING" id="1273541.Pyrde_0745"/>
<feature type="domain" description="CBS" evidence="3">
    <location>
        <begin position="550"/>
        <end position="607"/>
    </location>
</feature>
<feature type="domain" description="CBS" evidence="3">
    <location>
        <begin position="324"/>
        <end position="383"/>
    </location>
</feature>
<proteinExistence type="predicted"/>
<dbReference type="KEGG" id="pdl:Pyrde_0745"/>
<dbReference type="RefSeq" id="WP_055408352.1">
    <property type="nucleotide sequence ID" value="NZ_CP013011.1"/>
</dbReference>
<gene>
    <name evidence="4" type="ORF">Pyrde_0745</name>
</gene>
<dbReference type="PROSITE" id="PS51371">
    <property type="entry name" value="CBS"/>
    <property type="match status" value="6"/>
</dbReference>
<evidence type="ECO:0000259" key="3">
    <source>
        <dbReference type="PROSITE" id="PS51371"/>
    </source>
</evidence>
<accession>A0A0P0N3A1</accession>
<feature type="domain" description="CBS" evidence="3">
    <location>
        <begin position="70"/>
        <end position="132"/>
    </location>
</feature>
<reference evidence="4 5" key="1">
    <citation type="submission" date="2015-10" db="EMBL/GenBank/DDBJ databases">
        <title>Complete genome sequence of hyperthermophilic archaeon Pyrodictium delaneyi Su06.</title>
        <authorList>
            <person name="Jung J.-H."/>
            <person name="Lin J."/>
            <person name="Holden J.F."/>
            <person name="Park C.-S."/>
        </authorList>
    </citation>
    <scope>NUCLEOTIDE SEQUENCE [LARGE SCALE GENOMIC DNA]</scope>
    <source>
        <strain evidence="4 5">Su06</strain>
    </source>
</reference>